<organism evidence="1 2">
    <name type="scientific">Lasiodiplodia mahajangana</name>
    <dbReference type="NCBI Taxonomy" id="1108764"/>
    <lineage>
        <taxon>Eukaryota</taxon>
        <taxon>Fungi</taxon>
        <taxon>Dikarya</taxon>
        <taxon>Ascomycota</taxon>
        <taxon>Pezizomycotina</taxon>
        <taxon>Dothideomycetes</taxon>
        <taxon>Dothideomycetes incertae sedis</taxon>
        <taxon>Botryosphaeriales</taxon>
        <taxon>Botryosphaeriaceae</taxon>
        <taxon>Lasiodiplodia</taxon>
    </lineage>
</organism>
<comment type="caution">
    <text evidence="1">The sequence shown here is derived from an EMBL/GenBank/DDBJ whole genome shotgun (WGS) entry which is preliminary data.</text>
</comment>
<evidence type="ECO:0000313" key="1">
    <source>
        <dbReference type="EMBL" id="KAJ8128988.1"/>
    </source>
</evidence>
<evidence type="ECO:0000313" key="2">
    <source>
        <dbReference type="Proteomes" id="UP001153332"/>
    </source>
</evidence>
<proteinExistence type="predicted"/>
<dbReference type="EMBL" id="JAPUUL010000898">
    <property type="protein sequence ID" value="KAJ8128988.1"/>
    <property type="molecule type" value="Genomic_DNA"/>
</dbReference>
<protein>
    <submittedName>
        <fullName evidence="1">Uncharacterized protein</fullName>
    </submittedName>
</protein>
<dbReference type="Proteomes" id="UP001153332">
    <property type="component" value="Unassembled WGS sequence"/>
</dbReference>
<reference evidence="1" key="1">
    <citation type="submission" date="2022-12" db="EMBL/GenBank/DDBJ databases">
        <title>Genome Sequence of Lasiodiplodia mahajangana.</title>
        <authorList>
            <person name="Buettner E."/>
        </authorList>
    </citation>
    <scope>NUCLEOTIDE SEQUENCE</scope>
    <source>
        <strain evidence="1">VT137</strain>
    </source>
</reference>
<accession>A0ACC2JNB2</accession>
<name>A0ACC2JNB2_9PEZI</name>
<keyword evidence="2" id="KW-1185">Reference proteome</keyword>
<gene>
    <name evidence="1" type="ORF">O1611_g4647</name>
</gene>
<sequence length="111" mass="12766">MDLNEAQAYIQASLQDLFEAFQRVPGSAVLIRYIQSSYQNDPIRSAIELVLVIFFVRYLLSPSYPTHGSNYIKLREDEIDELVKDWEPEPLVSEPTPFEAHEAERLPQVIG</sequence>